<keyword evidence="5" id="KW-0862">Zinc</keyword>
<dbReference type="FunFam" id="3.30.160.60:FF:001498">
    <property type="entry name" value="Zinc finger protein 404"/>
    <property type="match status" value="1"/>
</dbReference>
<protein>
    <submittedName>
        <fullName evidence="10">B lymphocyte-induced maturation protein 1-like protein</fullName>
    </submittedName>
</protein>
<keyword evidence="2" id="KW-0479">Metal-binding</keyword>
<evidence type="ECO:0000256" key="5">
    <source>
        <dbReference type="ARBA" id="ARBA00022833"/>
    </source>
</evidence>
<dbReference type="AlphaFoldDB" id="A0AAE1HVX4"/>
<dbReference type="Pfam" id="PF13912">
    <property type="entry name" value="zf-C2H2_6"/>
    <property type="match status" value="1"/>
</dbReference>
<dbReference type="InterPro" id="IPR013087">
    <property type="entry name" value="Znf_C2H2_type"/>
</dbReference>
<dbReference type="PANTHER" id="PTHR16515">
    <property type="entry name" value="PR DOMAIN ZINC FINGER PROTEIN"/>
    <property type="match status" value="1"/>
</dbReference>
<evidence type="ECO:0000256" key="8">
    <source>
        <dbReference type="PROSITE-ProRule" id="PRU00042"/>
    </source>
</evidence>
<comment type="subcellular location">
    <subcellularLocation>
        <location evidence="1">Nucleus</location>
    </subcellularLocation>
</comment>
<dbReference type="GO" id="GO:0008270">
    <property type="term" value="F:zinc ion binding"/>
    <property type="evidence" value="ECO:0007669"/>
    <property type="project" value="UniProtKB-KW"/>
</dbReference>
<dbReference type="SUPFAM" id="SSF57667">
    <property type="entry name" value="beta-beta-alpha zinc fingers"/>
    <property type="match status" value="1"/>
</dbReference>
<dbReference type="Gene3D" id="3.30.160.60">
    <property type="entry name" value="Classic Zinc Finger"/>
    <property type="match status" value="2"/>
</dbReference>
<keyword evidence="4 8" id="KW-0863">Zinc-finger</keyword>
<comment type="caution">
    <text evidence="10">The sequence shown here is derived from an EMBL/GenBank/DDBJ whole genome shotgun (WGS) entry which is preliminary data.</text>
</comment>
<feature type="domain" description="C2H2-type" evidence="9">
    <location>
        <begin position="3"/>
        <end position="30"/>
    </location>
</feature>
<keyword evidence="6" id="KW-0238">DNA-binding</keyword>
<dbReference type="InterPro" id="IPR050331">
    <property type="entry name" value="Zinc_finger"/>
</dbReference>
<accession>A0AAE1HVX4</accession>
<reference evidence="10" key="2">
    <citation type="journal article" date="2023" name="BMC Genomics">
        <title>Pest status, molecular evolution, and epigenetic factors derived from the genome assembly of Frankliniella fusca, a thysanopteran phytovirus vector.</title>
        <authorList>
            <person name="Catto M.A."/>
            <person name="Labadie P.E."/>
            <person name="Jacobson A.L."/>
            <person name="Kennedy G.G."/>
            <person name="Srinivasan R."/>
            <person name="Hunt B.G."/>
        </authorList>
    </citation>
    <scope>NUCLEOTIDE SEQUENCE</scope>
    <source>
        <strain evidence="10">PL_HMW_Pooled</strain>
    </source>
</reference>
<keyword evidence="11" id="KW-1185">Reference proteome</keyword>
<reference evidence="10" key="1">
    <citation type="submission" date="2021-07" db="EMBL/GenBank/DDBJ databases">
        <authorList>
            <person name="Catto M.A."/>
            <person name="Jacobson A."/>
            <person name="Kennedy G."/>
            <person name="Labadie P."/>
            <person name="Hunt B.G."/>
            <person name="Srinivasan R."/>
        </authorList>
    </citation>
    <scope>NUCLEOTIDE SEQUENCE</scope>
    <source>
        <strain evidence="10">PL_HMW_Pooled</strain>
        <tissue evidence="10">Head</tissue>
    </source>
</reference>
<evidence type="ECO:0000256" key="7">
    <source>
        <dbReference type="ARBA" id="ARBA00023242"/>
    </source>
</evidence>
<dbReference type="PANTHER" id="PTHR16515:SF49">
    <property type="entry name" value="GASTRULA ZINC FINGER PROTEIN XLCGF49.1-LIKE-RELATED"/>
    <property type="match status" value="1"/>
</dbReference>
<evidence type="ECO:0000256" key="2">
    <source>
        <dbReference type="ARBA" id="ARBA00022723"/>
    </source>
</evidence>
<evidence type="ECO:0000256" key="3">
    <source>
        <dbReference type="ARBA" id="ARBA00022737"/>
    </source>
</evidence>
<evidence type="ECO:0000256" key="6">
    <source>
        <dbReference type="ARBA" id="ARBA00023125"/>
    </source>
</evidence>
<sequence>MPHECTVCNKKFSRYGSLSTHLRTHTGEKLFVYTVCNKKFSQYRSYSDAGFSHKSPVLSWAPRWRPTNERYPCYYRIGIRPMEACARIYELTRERGLTIWNPAHSSMNSHGREAFRLHGLQQEVFDRWTYAHSFTNSYGREAFRVHRVQQEAFCMWYFANSSPNPHGRDAFLLHCVQENVS</sequence>
<dbReference type="GO" id="GO:0003677">
    <property type="term" value="F:DNA binding"/>
    <property type="evidence" value="ECO:0007669"/>
    <property type="project" value="UniProtKB-KW"/>
</dbReference>
<proteinExistence type="predicted"/>
<evidence type="ECO:0000256" key="4">
    <source>
        <dbReference type="ARBA" id="ARBA00022771"/>
    </source>
</evidence>
<dbReference type="Proteomes" id="UP001219518">
    <property type="component" value="Unassembled WGS sequence"/>
</dbReference>
<organism evidence="10 11">
    <name type="scientific">Frankliniella fusca</name>
    <dbReference type="NCBI Taxonomy" id="407009"/>
    <lineage>
        <taxon>Eukaryota</taxon>
        <taxon>Metazoa</taxon>
        <taxon>Ecdysozoa</taxon>
        <taxon>Arthropoda</taxon>
        <taxon>Hexapoda</taxon>
        <taxon>Insecta</taxon>
        <taxon>Pterygota</taxon>
        <taxon>Neoptera</taxon>
        <taxon>Paraneoptera</taxon>
        <taxon>Thysanoptera</taxon>
        <taxon>Terebrantia</taxon>
        <taxon>Thripoidea</taxon>
        <taxon>Thripidae</taxon>
        <taxon>Frankliniella</taxon>
    </lineage>
</organism>
<evidence type="ECO:0000313" key="11">
    <source>
        <dbReference type="Proteomes" id="UP001219518"/>
    </source>
</evidence>
<dbReference type="PROSITE" id="PS00028">
    <property type="entry name" value="ZINC_FINGER_C2H2_1"/>
    <property type="match status" value="1"/>
</dbReference>
<keyword evidence="7" id="KW-0539">Nucleus</keyword>
<dbReference type="SMART" id="SM00355">
    <property type="entry name" value="ZnF_C2H2"/>
    <property type="match status" value="1"/>
</dbReference>
<dbReference type="GO" id="GO:0005634">
    <property type="term" value="C:nucleus"/>
    <property type="evidence" value="ECO:0007669"/>
    <property type="project" value="UniProtKB-SubCell"/>
</dbReference>
<evidence type="ECO:0000313" key="10">
    <source>
        <dbReference type="EMBL" id="KAK3928388.1"/>
    </source>
</evidence>
<dbReference type="PROSITE" id="PS50157">
    <property type="entry name" value="ZINC_FINGER_C2H2_2"/>
    <property type="match status" value="1"/>
</dbReference>
<gene>
    <name evidence="10" type="ORF">KUF71_016635</name>
</gene>
<name>A0AAE1HVX4_9NEOP</name>
<dbReference type="EMBL" id="JAHWGI010001328">
    <property type="protein sequence ID" value="KAK3928388.1"/>
    <property type="molecule type" value="Genomic_DNA"/>
</dbReference>
<keyword evidence="3" id="KW-0677">Repeat</keyword>
<dbReference type="InterPro" id="IPR036236">
    <property type="entry name" value="Znf_C2H2_sf"/>
</dbReference>
<evidence type="ECO:0000256" key="1">
    <source>
        <dbReference type="ARBA" id="ARBA00004123"/>
    </source>
</evidence>
<dbReference type="GO" id="GO:0010468">
    <property type="term" value="P:regulation of gene expression"/>
    <property type="evidence" value="ECO:0007669"/>
    <property type="project" value="TreeGrafter"/>
</dbReference>
<evidence type="ECO:0000259" key="9">
    <source>
        <dbReference type="PROSITE" id="PS50157"/>
    </source>
</evidence>